<dbReference type="InterPro" id="IPR001356">
    <property type="entry name" value="HD"/>
</dbReference>
<dbReference type="InterPro" id="IPR009057">
    <property type="entry name" value="Homeodomain-like_sf"/>
</dbReference>
<feature type="region of interest" description="Disordered" evidence="7">
    <location>
        <begin position="500"/>
        <end position="578"/>
    </location>
</feature>
<dbReference type="AlphaFoldDB" id="A0A9W8CRJ9"/>
<evidence type="ECO:0000256" key="6">
    <source>
        <dbReference type="RuleBase" id="RU000682"/>
    </source>
</evidence>
<dbReference type="InterPro" id="IPR017970">
    <property type="entry name" value="Homeobox_CS"/>
</dbReference>
<name>A0A9W8CRJ9_9FUNG</name>
<keyword evidence="4 5" id="KW-0539">Nucleus</keyword>
<evidence type="ECO:0000256" key="3">
    <source>
        <dbReference type="ARBA" id="ARBA00023155"/>
    </source>
</evidence>
<dbReference type="EMBL" id="JANBOJ010000157">
    <property type="protein sequence ID" value="KAJ1721661.1"/>
    <property type="molecule type" value="Genomic_DNA"/>
</dbReference>
<reference evidence="9" key="1">
    <citation type="submission" date="2022-07" db="EMBL/GenBank/DDBJ databases">
        <title>Phylogenomic reconstructions and comparative analyses of Kickxellomycotina fungi.</title>
        <authorList>
            <person name="Reynolds N.K."/>
            <person name="Stajich J.E."/>
            <person name="Barry K."/>
            <person name="Grigoriev I.V."/>
            <person name="Crous P."/>
            <person name="Smith M.E."/>
        </authorList>
    </citation>
    <scope>NUCLEOTIDE SEQUENCE</scope>
    <source>
        <strain evidence="9">NBRC 32514</strain>
    </source>
</reference>
<organism evidence="9 10">
    <name type="scientific">Coemansia erecta</name>
    <dbReference type="NCBI Taxonomy" id="147472"/>
    <lineage>
        <taxon>Eukaryota</taxon>
        <taxon>Fungi</taxon>
        <taxon>Fungi incertae sedis</taxon>
        <taxon>Zoopagomycota</taxon>
        <taxon>Kickxellomycotina</taxon>
        <taxon>Kickxellomycetes</taxon>
        <taxon>Kickxellales</taxon>
        <taxon>Kickxellaceae</taxon>
        <taxon>Coemansia</taxon>
    </lineage>
</organism>
<evidence type="ECO:0000259" key="8">
    <source>
        <dbReference type="PROSITE" id="PS50071"/>
    </source>
</evidence>
<feature type="compositionally biased region" description="Low complexity" evidence="7">
    <location>
        <begin position="559"/>
        <end position="568"/>
    </location>
</feature>
<dbReference type="GO" id="GO:0005634">
    <property type="term" value="C:nucleus"/>
    <property type="evidence" value="ECO:0007669"/>
    <property type="project" value="UniProtKB-SubCell"/>
</dbReference>
<evidence type="ECO:0000256" key="1">
    <source>
        <dbReference type="ARBA" id="ARBA00004123"/>
    </source>
</evidence>
<dbReference type="GO" id="GO:0000981">
    <property type="term" value="F:DNA-binding transcription factor activity, RNA polymerase II-specific"/>
    <property type="evidence" value="ECO:0007669"/>
    <property type="project" value="InterPro"/>
</dbReference>
<dbReference type="OrthoDB" id="6159439at2759"/>
<dbReference type="PROSITE" id="PS00027">
    <property type="entry name" value="HOMEOBOX_1"/>
    <property type="match status" value="1"/>
</dbReference>
<evidence type="ECO:0000256" key="2">
    <source>
        <dbReference type="ARBA" id="ARBA00023125"/>
    </source>
</evidence>
<gene>
    <name evidence="9" type="ORF">LPJ53_003850</name>
</gene>
<evidence type="ECO:0000256" key="5">
    <source>
        <dbReference type="PROSITE-ProRule" id="PRU00108"/>
    </source>
</evidence>
<feature type="region of interest" description="Disordered" evidence="7">
    <location>
        <begin position="82"/>
        <end position="107"/>
    </location>
</feature>
<dbReference type="GO" id="GO:0000978">
    <property type="term" value="F:RNA polymerase II cis-regulatory region sequence-specific DNA binding"/>
    <property type="evidence" value="ECO:0007669"/>
    <property type="project" value="TreeGrafter"/>
</dbReference>
<dbReference type="Gene3D" id="1.10.10.60">
    <property type="entry name" value="Homeodomain-like"/>
    <property type="match status" value="1"/>
</dbReference>
<feature type="compositionally biased region" description="Low complexity" evidence="7">
    <location>
        <begin position="285"/>
        <end position="295"/>
    </location>
</feature>
<feature type="region of interest" description="Disordered" evidence="7">
    <location>
        <begin position="284"/>
        <end position="351"/>
    </location>
</feature>
<dbReference type="GO" id="GO:0030154">
    <property type="term" value="P:cell differentiation"/>
    <property type="evidence" value="ECO:0007669"/>
    <property type="project" value="TreeGrafter"/>
</dbReference>
<feature type="compositionally biased region" description="Polar residues" evidence="7">
    <location>
        <begin position="516"/>
        <end position="544"/>
    </location>
</feature>
<sequence length="643" mass="66134">MVPPPQPPPTDLKQNFYNPYHVKHRRRTTKEQLELLEGTFKNTPKPSSDIRKALAQKLGMTAREVQIWFQNRRAKQKNLMMRASSTGAADGEKTSMEPETSPLSPADDCVSQASLISSLLPAAAGLPVPAASKHARASSADHAQAPAPAVCSALVSPPASSHSSSFVSAISVANAAAAAAASSTPSTSKEMPTHVLRRHSDVPVSFLHSETATRAAIASASASASATVGATALRPATATSTMGSAAGITAHTEYSPPPALIPGYPQQMQLGTVSQEMLARNYAMAPPSSSSSSASRPMQLVPTAQQMQQQKKRKHNGNPADNSNRTARVHQEAFDGTNKLPLKPDDMSPRSADEQFTLLDPSNLPNFAMPGTGTSLVLPASNGLSMPFLPYGNPGMRWPPAASYGLQPQLGDSSHPSAGLAQSMLPADVLNLFSGLLAINGSTVPAAAGNGPYPDLSLNTFGLSGLGTGPSTAASHGYGSADAQFGMDPTMAFLHSLAMPGQQSHPAKSAGVALNPSEQSSAMALAQSQTSAPRTSPGTATTALPQHVSASRDCGKSSGGNSSESPNGAAMSPIPGSAFSPYDTQVQAAKQQHGAMFIPSAATAFSHLVATSGMNDAGVLGAAATTELFASNSSNSPSQQHII</sequence>
<keyword evidence="10" id="KW-1185">Reference proteome</keyword>
<evidence type="ECO:0000313" key="9">
    <source>
        <dbReference type="EMBL" id="KAJ1721661.1"/>
    </source>
</evidence>
<feature type="compositionally biased region" description="Basic and acidic residues" evidence="7">
    <location>
        <begin position="342"/>
        <end position="351"/>
    </location>
</feature>
<accession>A0A9W8CRJ9</accession>
<dbReference type="PANTHER" id="PTHR24324:SF5">
    <property type="entry name" value="HEMATOPOIETICALLY-EXPRESSED HOMEOBOX PROTEIN HHEX"/>
    <property type="match status" value="1"/>
</dbReference>
<dbReference type="Proteomes" id="UP001149813">
    <property type="component" value="Unassembled WGS sequence"/>
</dbReference>
<feature type="DNA-binding region" description="Homeobox" evidence="5">
    <location>
        <begin position="21"/>
        <end position="80"/>
    </location>
</feature>
<dbReference type="SMART" id="SM00389">
    <property type="entry name" value="HOX"/>
    <property type="match status" value="1"/>
</dbReference>
<dbReference type="PANTHER" id="PTHR24324">
    <property type="entry name" value="HOMEOBOX PROTEIN HHEX"/>
    <property type="match status" value="1"/>
</dbReference>
<evidence type="ECO:0000256" key="7">
    <source>
        <dbReference type="SAM" id="MobiDB-lite"/>
    </source>
</evidence>
<evidence type="ECO:0000256" key="4">
    <source>
        <dbReference type="ARBA" id="ARBA00023242"/>
    </source>
</evidence>
<comment type="caution">
    <text evidence="9">The sequence shown here is derived from an EMBL/GenBank/DDBJ whole genome shotgun (WGS) entry which is preliminary data.</text>
</comment>
<protein>
    <recommendedName>
        <fullName evidence="8">Homeobox domain-containing protein</fullName>
    </recommendedName>
</protein>
<dbReference type="Pfam" id="PF00046">
    <property type="entry name" value="Homeodomain"/>
    <property type="match status" value="1"/>
</dbReference>
<keyword evidence="3 5" id="KW-0371">Homeobox</keyword>
<dbReference type="SUPFAM" id="SSF46689">
    <property type="entry name" value="Homeodomain-like"/>
    <property type="match status" value="1"/>
</dbReference>
<dbReference type="PROSITE" id="PS50071">
    <property type="entry name" value="HOMEOBOX_2"/>
    <property type="match status" value="1"/>
</dbReference>
<dbReference type="InterPro" id="IPR051000">
    <property type="entry name" value="Homeobox_DNA-bind_prot"/>
</dbReference>
<keyword evidence="2 5" id="KW-0238">DNA-binding</keyword>
<evidence type="ECO:0000313" key="10">
    <source>
        <dbReference type="Proteomes" id="UP001149813"/>
    </source>
</evidence>
<proteinExistence type="predicted"/>
<dbReference type="CDD" id="cd00086">
    <property type="entry name" value="homeodomain"/>
    <property type="match status" value="1"/>
</dbReference>
<feature type="domain" description="Homeobox" evidence="8">
    <location>
        <begin position="19"/>
        <end position="79"/>
    </location>
</feature>
<comment type="subcellular location">
    <subcellularLocation>
        <location evidence="1 5 6">Nucleus</location>
    </subcellularLocation>
</comment>